<comment type="caution">
    <text evidence="1">The sequence shown here is derived from an EMBL/GenBank/DDBJ whole genome shotgun (WGS) entry which is preliminary data.</text>
</comment>
<protein>
    <submittedName>
        <fullName evidence="1">Uncharacterized protein</fullName>
    </submittedName>
</protein>
<reference evidence="1 2" key="1">
    <citation type="journal article" date="2013" name="Genome Announc.">
        <title>Draft Genome Sequence of Sphingobium ummariense Strain RL-3, a Hexachlorocyclohexane-Degrading Bacterium.</title>
        <authorList>
            <person name="Kohli P."/>
            <person name="Dua A."/>
            <person name="Sangwan N."/>
            <person name="Oldach P."/>
            <person name="Khurana J.P."/>
            <person name="Lal R."/>
        </authorList>
    </citation>
    <scope>NUCLEOTIDE SEQUENCE [LARGE SCALE GENOMIC DNA]</scope>
    <source>
        <strain evidence="1 2">RL-3</strain>
    </source>
</reference>
<gene>
    <name evidence="1" type="ORF">M529_07785</name>
</gene>
<dbReference type="Proteomes" id="UP000015523">
    <property type="component" value="Unassembled WGS sequence"/>
</dbReference>
<organism evidence="1 2">
    <name type="scientific">Sphingobium ummariense RL-3</name>
    <dbReference type="NCBI Taxonomy" id="1346791"/>
    <lineage>
        <taxon>Bacteria</taxon>
        <taxon>Pseudomonadati</taxon>
        <taxon>Pseudomonadota</taxon>
        <taxon>Alphaproteobacteria</taxon>
        <taxon>Sphingomonadales</taxon>
        <taxon>Sphingomonadaceae</taxon>
        <taxon>Sphingobium</taxon>
    </lineage>
</organism>
<accession>T0K7X2</accession>
<proteinExistence type="predicted"/>
<dbReference type="AlphaFoldDB" id="T0K7X2"/>
<evidence type="ECO:0000313" key="1">
    <source>
        <dbReference type="EMBL" id="EQB32729.1"/>
    </source>
</evidence>
<dbReference type="EMBL" id="AUWY01000058">
    <property type="protein sequence ID" value="EQB32729.1"/>
    <property type="molecule type" value="Genomic_DNA"/>
</dbReference>
<name>T0K7X2_9SPHN</name>
<evidence type="ECO:0000313" key="2">
    <source>
        <dbReference type="Proteomes" id="UP000015523"/>
    </source>
</evidence>
<keyword evidence="2" id="KW-1185">Reference proteome</keyword>
<sequence length="35" mass="4093">MMFARLCWSLEALDIYAISMIKCVKFAYRQAGAYQ</sequence>
<dbReference type="STRING" id="1346791.M529_07785"/>